<dbReference type="GO" id="GO:0005794">
    <property type="term" value="C:Golgi apparatus"/>
    <property type="evidence" value="ECO:0007669"/>
    <property type="project" value="TreeGrafter"/>
</dbReference>
<dbReference type="GO" id="GO:0032889">
    <property type="term" value="P:regulation of vacuole fusion, non-autophagic"/>
    <property type="evidence" value="ECO:0007669"/>
    <property type="project" value="TreeGrafter"/>
</dbReference>
<dbReference type="CDD" id="cd13986">
    <property type="entry name" value="STKc_16"/>
    <property type="match status" value="1"/>
</dbReference>
<dbReference type="PANTHER" id="PTHR45998:SF2">
    <property type="entry name" value="SERINE_THREONINE-PROTEIN KINASE 16"/>
    <property type="match status" value="1"/>
</dbReference>
<dbReference type="SMART" id="SM00220">
    <property type="entry name" value="S_TKc"/>
    <property type="match status" value="1"/>
</dbReference>
<proteinExistence type="inferred from homology"/>
<dbReference type="EMBL" id="JAODAN010000004">
    <property type="protein sequence ID" value="KAK1925033.1"/>
    <property type="molecule type" value="Genomic_DNA"/>
</dbReference>
<dbReference type="GO" id="GO:0005773">
    <property type="term" value="C:vacuole"/>
    <property type="evidence" value="ECO:0007669"/>
    <property type="project" value="GOC"/>
</dbReference>
<dbReference type="InterPro" id="IPR052239">
    <property type="entry name" value="Ser/Thr-specific_kinases"/>
</dbReference>
<evidence type="ECO:0000256" key="7">
    <source>
        <dbReference type="ARBA" id="ARBA00047899"/>
    </source>
</evidence>
<dbReference type="Pfam" id="PF00069">
    <property type="entry name" value="Pkinase"/>
    <property type="match status" value="2"/>
</dbReference>
<dbReference type="GO" id="GO:0006624">
    <property type="term" value="P:vacuolar protein processing"/>
    <property type="evidence" value="ECO:0007669"/>
    <property type="project" value="TreeGrafter"/>
</dbReference>
<reference evidence="12" key="1">
    <citation type="submission" date="2023-02" db="EMBL/GenBank/DDBJ databases">
        <title>Identification and recombinant expression of a fungal hydrolase from Papiliotrema laurentii that hydrolyzes apple cutin and clears colloidal polyester polyurethane.</title>
        <authorList>
            <consortium name="DOE Joint Genome Institute"/>
            <person name="Roman V.A."/>
            <person name="Bojanowski C."/>
            <person name="Crable B.R."/>
            <person name="Wagner D.N."/>
            <person name="Hung C.S."/>
            <person name="Nadeau L.J."/>
            <person name="Schratz L."/>
            <person name="Haridas S."/>
            <person name="Pangilinan J."/>
            <person name="Lipzen A."/>
            <person name="Na H."/>
            <person name="Yan M."/>
            <person name="Ng V."/>
            <person name="Grigoriev I.V."/>
            <person name="Spatafora J.W."/>
            <person name="Barlow D."/>
            <person name="Biffinger J."/>
            <person name="Kelley-Loughnane N."/>
            <person name="Varaljay V.A."/>
            <person name="Crookes-Goodson W.J."/>
        </authorList>
    </citation>
    <scope>NUCLEOTIDE SEQUENCE</scope>
    <source>
        <strain evidence="12">5307AH</strain>
    </source>
</reference>
<organism evidence="12 13">
    <name type="scientific">Papiliotrema laurentii</name>
    <name type="common">Cryptococcus laurentii</name>
    <dbReference type="NCBI Taxonomy" id="5418"/>
    <lineage>
        <taxon>Eukaryota</taxon>
        <taxon>Fungi</taxon>
        <taxon>Dikarya</taxon>
        <taxon>Basidiomycota</taxon>
        <taxon>Agaricomycotina</taxon>
        <taxon>Tremellomycetes</taxon>
        <taxon>Tremellales</taxon>
        <taxon>Rhynchogastremaceae</taxon>
        <taxon>Papiliotrema</taxon>
    </lineage>
</organism>
<keyword evidence="4 9" id="KW-0547">Nucleotide-binding</keyword>
<comment type="similarity">
    <text evidence="10">Belongs to the protein kinase superfamily.</text>
</comment>
<dbReference type="InterPro" id="IPR000719">
    <property type="entry name" value="Prot_kinase_dom"/>
</dbReference>
<dbReference type="FunFam" id="1.10.510.10:FF:000550">
    <property type="entry name" value="Serine/threonine kinase 16"/>
    <property type="match status" value="1"/>
</dbReference>
<dbReference type="InterPro" id="IPR011009">
    <property type="entry name" value="Kinase-like_dom_sf"/>
</dbReference>
<evidence type="ECO:0000256" key="9">
    <source>
        <dbReference type="PROSITE-ProRule" id="PRU10141"/>
    </source>
</evidence>
<dbReference type="SUPFAM" id="SSF56112">
    <property type="entry name" value="Protein kinase-like (PK-like)"/>
    <property type="match status" value="1"/>
</dbReference>
<dbReference type="EC" id="2.7.11.1" evidence="1"/>
<dbReference type="GO" id="GO:0004674">
    <property type="term" value="F:protein serine/threonine kinase activity"/>
    <property type="evidence" value="ECO:0007669"/>
    <property type="project" value="UniProtKB-KW"/>
</dbReference>
<evidence type="ECO:0000256" key="5">
    <source>
        <dbReference type="ARBA" id="ARBA00022777"/>
    </source>
</evidence>
<dbReference type="Gene3D" id="1.10.510.10">
    <property type="entry name" value="Transferase(Phosphotransferase) domain 1"/>
    <property type="match status" value="1"/>
</dbReference>
<dbReference type="PROSITE" id="PS00107">
    <property type="entry name" value="PROTEIN_KINASE_ATP"/>
    <property type="match status" value="1"/>
</dbReference>
<sequence length="338" mass="37692">MNNDTFAIALDRLKFYAKDAAVTLAQCICKPDATLKINGRSYRIEKLLGEGGFSFVYLISDTASGRQYALKKILVTSGQEGVQAAMKEIEAYRRFKHPNIIKIIESAVVQEGEGKIIYLFLPYFSKGNLQDVINENAVTGRRIDERRLLELFHGTCLAVRAMHQYRLPAVNATYPPAEVSDEEVEGELIPYAHRDIKPANIMIADDGSPVLMDFGSTTKARIDIQTRQQALLEQDIASEHCSMPYRAPELFDVKTGKMLDEKVDIWSLGCTLYAVAYGHSPFEVEGSSIAMAVGSGRYKHPEGASERLVKLIDAMLVVDPEKRPDIQQVIDMVEASLR</sequence>
<feature type="domain" description="Protein kinase" evidence="11">
    <location>
        <begin position="42"/>
        <end position="337"/>
    </location>
</feature>
<dbReference type="GO" id="GO:0005524">
    <property type="term" value="F:ATP binding"/>
    <property type="evidence" value="ECO:0007669"/>
    <property type="project" value="UniProtKB-UniRule"/>
</dbReference>
<gene>
    <name evidence="12" type="ORF">DB88DRAFT_510086</name>
</gene>
<keyword evidence="5 12" id="KW-0418">Kinase</keyword>
<evidence type="ECO:0000256" key="8">
    <source>
        <dbReference type="ARBA" id="ARBA00048679"/>
    </source>
</evidence>
<comment type="caution">
    <text evidence="12">The sequence shown here is derived from an EMBL/GenBank/DDBJ whole genome shotgun (WGS) entry which is preliminary data.</text>
</comment>
<name>A0AAD9FRX6_PAPLA</name>
<comment type="catalytic activity">
    <reaction evidence="7">
        <text>L-threonyl-[protein] + ATP = O-phospho-L-threonyl-[protein] + ADP + H(+)</text>
        <dbReference type="Rhea" id="RHEA:46608"/>
        <dbReference type="Rhea" id="RHEA-COMP:11060"/>
        <dbReference type="Rhea" id="RHEA-COMP:11605"/>
        <dbReference type="ChEBI" id="CHEBI:15378"/>
        <dbReference type="ChEBI" id="CHEBI:30013"/>
        <dbReference type="ChEBI" id="CHEBI:30616"/>
        <dbReference type="ChEBI" id="CHEBI:61977"/>
        <dbReference type="ChEBI" id="CHEBI:456216"/>
        <dbReference type="EC" id="2.7.11.1"/>
    </reaction>
</comment>
<accession>A0AAD9FRX6</accession>
<evidence type="ECO:0000256" key="10">
    <source>
        <dbReference type="RuleBase" id="RU000304"/>
    </source>
</evidence>
<evidence type="ECO:0000256" key="4">
    <source>
        <dbReference type="ARBA" id="ARBA00022741"/>
    </source>
</evidence>
<evidence type="ECO:0000313" key="12">
    <source>
        <dbReference type="EMBL" id="KAK1925033.1"/>
    </source>
</evidence>
<evidence type="ECO:0000256" key="2">
    <source>
        <dbReference type="ARBA" id="ARBA00022527"/>
    </source>
</evidence>
<dbReference type="PANTHER" id="PTHR45998">
    <property type="entry name" value="SERINE/THREONINE-PROTEIN KINASE 16"/>
    <property type="match status" value="1"/>
</dbReference>
<evidence type="ECO:0000313" key="13">
    <source>
        <dbReference type="Proteomes" id="UP001182556"/>
    </source>
</evidence>
<dbReference type="PROSITE" id="PS00108">
    <property type="entry name" value="PROTEIN_KINASE_ST"/>
    <property type="match status" value="1"/>
</dbReference>
<evidence type="ECO:0000256" key="1">
    <source>
        <dbReference type="ARBA" id="ARBA00012513"/>
    </source>
</evidence>
<comment type="catalytic activity">
    <reaction evidence="8">
        <text>L-seryl-[protein] + ATP = O-phospho-L-seryl-[protein] + ADP + H(+)</text>
        <dbReference type="Rhea" id="RHEA:17989"/>
        <dbReference type="Rhea" id="RHEA-COMP:9863"/>
        <dbReference type="Rhea" id="RHEA-COMP:11604"/>
        <dbReference type="ChEBI" id="CHEBI:15378"/>
        <dbReference type="ChEBI" id="CHEBI:29999"/>
        <dbReference type="ChEBI" id="CHEBI:30616"/>
        <dbReference type="ChEBI" id="CHEBI:83421"/>
        <dbReference type="ChEBI" id="CHEBI:456216"/>
        <dbReference type="EC" id="2.7.11.1"/>
    </reaction>
</comment>
<keyword evidence="13" id="KW-1185">Reference proteome</keyword>
<keyword evidence="6 9" id="KW-0067">ATP-binding</keyword>
<evidence type="ECO:0000259" key="11">
    <source>
        <dbReference type="PROSITE" id="PS50011"/>
    </source>
</evidence>
<dbReference type="PROSITE" id="PS50011">
    <property type="entry name" value="PROTEIN_KINASE_DOM"/>
    <property type="match status" value="1"/>
</dbReference>
<evidence type="ECO:0000256" key="6">
    <source>
        <dbReference type="ARBA" id="ARBA00022840"/>
    </source>
</evidence>
<keyword evidence="3" id="KW-0808">Transferase</keyword>
<feature type="binding site" evidence="9">
    <location>
        <position position="71"/>
    </location>
    <ligand>
        <name>ATP</name>
        <dbReference type="ChEBI" id="CHEBI:30616"/>
    </ligand>
</feature>
<dbReference type="InterPro" id="IPR008271">
    <property type="entry name" value="Ser/Thr_kinase_AS"/>
</dbReference>
<evidence type="ECO:0000256" key="3">
    <source>
        <dbReference type="ARBA" id="ARBA00022679"/>
    </source>
</evidence>
<dbReference type="InterPro" id="IPR017441">
    <property type="entry name" value="Protein_kinase_ATP_BS"/>
</dbReference>
<dbReference type="Proteomes" id="UP001182556">
    <property type="component" value="Unassembled WGS sequence"/>
</dbReference>
<dbReference type="AlphaFoldDB" id="A0AAD9FRX6"/>
<protein>
    <recommendedName>
        <fullName evidence="1">non-specific serine/threonine protein kinase</fullName>
        <ecNumber evidence="1">2.7.11.1</ecNumber>
    </recommendedName>
</protein>
<keyword evidence="2 10" id="KW-0723">Serine/threonine-protein kinase</keyword>